<dbReference type="AlphaFoldDB" id="A0A8I6RX75"/>
<evidence type="ECO:0000256" key="4">
    <source>
        <dbReference type="SAM" id="MobiDB-lite"/>
    </source>
</evidence>
<dbReference type="Proteomes" id="UP000494040">
    <property type="component" value="Unassembled WGS sequence"/>
</dbReference>
<dbReference type="Gene3D" id="2.60.120.290">
    <property type="entry name" value="Spermadhesin, CUB domain"/>
    <property type="match status" value="2"/>
</dbReference>
<dbReference type="EnsemblMetazoa" id="XM_014396349.2">
    <property type="protein sequence ID" value="XP_014251835.1"/>
    <property type="gene ID" value="LOC106667991"/>
</dbReference>
<organism evidence="7 8">
    <name type="scientific">Cimex lectularius</name>
    <name type="common">Bed bug</name>
    <name type="synonym">Acanthia lectularia</name>
    <dbReference type="NCBI Taxonomy" id="79782"/>
    <lineage>
        <taxon>Eukaryota</taxon>
        <taxon>Metazoa</taxon>
        <taxon>Ecdysozoa</taxon>
        <taxon>Arthropoda</taxon>
        <taxon>Hexapoda</taxon>
        <taxon>Insecta</taxon>
        <taxon>Pterygota</taxon>
        <taxon>Neoptera</taxon>
        <taxon>Paraneoptera</taxon>
        <taxon>Hemiptera</taxon>
        <taxon>Heteroptera</taxon>
        <taxon>Panheteroptera</taxon>
        <taxon>Cimicomorpha</taxon>
        <taxon>Cimicidae</taxon>
        <taxon>Cimex</taxon>
    </lineage>
</organism>
<evidence type="ECO:0000313" key="8">
    <source>
        <dbReference type="Proteomes" id="UP000494040"/>
    </source>
</evidence>
<proteinExistence type="predicted"/>
<evidence type="ECO:0000256" key="2">
    <source>
        <dbReference type="ARBA" id="ARBA00023157"/>
    </source>
</evidence>
<sequence length="721" mass="81253">MKLVWALLLLRLANAKAELVCNSLKVNTSSVKIQGAKPCLLEFEKVWPDACRIKAQAMGQITLSSPSAETAVDNSTKIPLKFTSTHLKIRSKNDTGYSLILTQERCDCKSVESLYYSSKLNGSERSCYRIEKNSSSVCHLELRVLDDDCTGSLEINGTTYITGCLTSTKRLEFSRGNRIYLIFYGFNGKVKWRQIACQNTTSHNLVNLLQLPFDPSGRCSFVYDTEEFTLKAPQTPGECTFRVVKSRASVCRLRMLFFWFDLGYGRFGRCEGGFLEVDGYRFCGCQSGLLWTTGSLTFRGDQAILRYVSQYPGSNMVIKVTQEDCYTPRTRFKRFTFKGECRPLGNPSLDFPDHFNDVRECEHEDKCTVITSKQGQISSVRYPVAYPGEICFRFSGIGCYTLLKFDDFDLPYSPQCSLDYLVINETKYCGNSLYGFSARVGSGEITARITGHGGRGFLATYAQVECPEEEETETITTGKPDTEDTSESSGREADVSCRKTFHEKEFLIERPDPRGCVYILKKYNKDVCGLEIEVSGFDVPCGKETLHLDRQYYCGRIPKETFYLAFTGDDIVIEHVVSDSSEGRGKFTIKGRQQDCAFNAEETEERVSNCVSQLKGDNGVATAPSLFPRPPQDLDCAYQIFPLPGKCSVRLEFGQVDIGISEGCSRHYLKIGNRKYCGHSLSDTSKVLKFSPDKSPLELRYRIGKDLPFLDWIFKYSQLSC</sequence>
<evidence type="ECO:0000259" key="6">
    <source>
        <dbReference type="PROSITE" id="PS01180"/>
    </source>
</evidence>
<evidence type="ECO:0000256" key="5">
    <source>
        <dbReference type="SAM" id="SignalP"/>
    </source>
</evidence>
<comment type="caution">
    <text evidence="3">Lacks conserved residue(s) required for the propagation of feature annotation.</text>
</comment>
<keyword evidence="2" id="KW-1015">Disulfide bond</keyword>
<evidence type="ECO:0000256" key="3">
    <source>
        <dbReference type="PROSITE-ProRule" id="PRU00059"/>
    </source>
</evidence>
<dbReference type="SUPFAM" id="SSF49854">
    <property type="entry name" value="Spermadhesin, CUB domain"/>
    <property type="match status" value="2"/>
</dbReference>
<reference evidence="7" key="1">
    <citation type="submission" date="2022-01" db="UniProtKB">
        <authorList>
            <consortium name="EnsemblMetazoa"/>
        </authorList>
    </citation>
    <scope>IDENTIFICATION</scope>
</reference>
<dbReference type="PROSITE" id="PS01180">
    <property type="entry name" value="CUB"/>
    <property type="match status" value="1"/>
</dbReference>
<dbReference type="OMA" id="DICKLRI"/>
<dbReference type="RefSeq" id="XP_014251835.1">
    <property type="nucleotide sequence ID" value="XM_014396349.2"/>
</dbReference>
<dbReference type="KEGG" id="clec:106667991"/>
<feature type="chain" id="PRO_5035288323" description="CUB domain-containing protein" evidence="5">
    <location>
        <begin position="18"/>
        <end position="721"/>
    </location>
</feature>
<dbReference type="OrthoDB" id="6369184at2759"/>
<keyword evidence="1" id="KW-0677">Repeat</keyword>
<dbReference type="PANTHER" id="PTHR24251">
    <property type="entry name" value="OVOCHYMASE-RELATED"/>
    <property type="match status" value="1"/>
</dbReference>
<keyword evidence="5" id="KW-0732">Signal</keyword>
<name>A0A8I6RX75_CIMLE</name>
<dbReference type="InterPro" id="IPR000859">
    <property type="entry name" value="CUB_dom"/>
</dbReference>
<feature type="region of interest" description="Disordered" evidence="4">
    <location>
        <begin position="468"/>
        <end position="495"/>
    </location>
</feature>
<accession>A0A8I6RX75</accession>
<dbReference type="InterPro" id="IPR035914">
    <property type="entry name" value="Sperma_CUB_dom_sf"/>
</dbReference>
<feature type="domain" description="CUB" evidence="6">
    <location>
        <begin position="610"/>
        <end position="678"/>
    </location>
</feature>
<keyword evidence="8" id="KW-1185">Reference proteome</keyword>
<protein>
    <recommendedName>
        <fullName evidence="6">CUB domain-containing protein</fullName>
    </recommendedName>
</protein>
<dbReference type="GeneID" id="106667991"/>
<evidence type="ECO:0000256" key="1">
    <source>
        <dbReference type="ARBA" id="ARBA00022737"/>
    </source>
</evidence>
<evidence type="ECO:0000313" key="7">
    <source>
        <dbReference type="EnsemblMetazoa" id="XP_014251835.1"/>
    </source>
</evidence>
<feature type="signal peptide" evidence="5">
    <location>
        <begin position="1"/>
        <end position="17"/>
    </location>
</feature>